<organism evidence="3 4">
    <name type="scientific">Trapa incisa</name>
    <dbReference type="NCBI Taxonomy" id="236973"/>
    <lineage>
        <taxon>Eukaryota</taxon>
        <taxon>Viridiplantae</taxon>
        <taxon>Streptophyta</taxon>
        <taxon>Embryophyta</taxon>
        <taxon>Tracheophyta</taxon>
        <taxon>Spermatophyta</taxon>
        <taxon>Magnoliopsida</taxon>
        <taxon>eudicotyledons</taxon>
        <taxon>Gunneridae</taxon>
        <taxon>Pentapetalae</taxon>
        <taxon>rosids</taxon>
        <taxon>malvids</taxon>
        <taxon>Myrtales</taxon>
        <taxon>Lythraceae</taxon>
        <taxon>Trapa</taxon>
    </lineage>
</organism>
<feature type="domain" description="VQ" evidence="2">
    <location>
        <begin position="22"/>
        <end position="45"/>
    </location>
</feature>
<dbReference type="PANTHER" id="PTHR36355:SF1">
    <property type="entry name" value="EXPRESSED PROTEIN"/>
    <property type="match status" value="1"/>
</dbReference>
<feature type="compositionally biased region" description="Low complexity" evidence="1">
    <location>
        <begin position="123"/>
        <end position="137"/>
    </location>
</feature>
<protein>
    <recommendedName>
        <fullName evidence="2">VQ domain-containing protein</fullName>
    </recommendedName>
</protein>
<dbReference type="AlphaFoldDB" id="A0AAN7QUX4"/>
<comment type="caution">
    <text evidence="3">The sequence shown here is derived from an EMBL/GenBank/DDBJ whole genome shotgun (WGS) entry which is preliminary data.</text>
</comment>
<dbReference type="InterPro" id="IPR008889">
    <property type="entry name" value="VQ"/>
</dbReference>
<gene>
    <name evidence="3" type="ORF">SAY87_024124</name>
</gene>
<proteinExistence type="predicted"/>
<evidence type="ECO:0000259" key="2">
    <source>
        <dbReference type="Pfam" id="PF05678"/>
    </source>
</evidence>
<accession>A0AAN7QUX4</accession>
<reference evidence="3 4" key="1">
    <citation type="journal article" date="2023" name="Hortic Res">
        <title>Pangenome of water caltrop reveals structural variations and asymmetric subgenome divergence after allopolyploidization.</title>
        <authorList>
            <person name="Zhang X."/>
            <person name="Chen Y."/>
            <person name="Wang L."/>
            <person name="Yuan Y."/>
            <person name="Fang M."/>
            <person name="Shi L."/>
            <person name="Lu R."/>
            <person name="Comes H.P."/>
            <person name="Ma Y."/>
            <person name="Chen Y."/>
            <person name="Huang G."/>
            <person name="Zhou Y."/>
            <person name="Zheng Z."/>
            <person name="Qiu Y."/>
        </authorList>
    </citation>
    <scope>NUCLEOTIDE SEQUENCE [LARGE SCALE GENOMIC DNA]</scope>
    <source>
        <tissue evidence="3">Roots</tissue>
    </source>
</reference>
<dbReference type="Pfam" id="PF05678">
    <property type="entry name" value="VQ"/>
    <property type="match status" value="1"/>
</dbReference>
<feature type="region of interest" description="Disordered" evidence="1">
    <location>
        <begin position="109"/>
        <end position="147"/>
    </location>
</feature>
<dbReference type="Proteomes" id="UP001345219">
    <property type="component" value="Chromosome 18"/>
</dbReference>
<evidence type="ECO:0000313" key="4">
    <source>
        <dbReference type="Proteomes" id="UP001345219"/>
    </source>
</evidence>
<evidence type="ECO:0000256" key="1">
    <source>
        <dbReference type="SAM" id="MobiDB-lite"/>
    </source>
</evidence>
<sequence length="261" mass="29281">MHRDSLSISKSKPRVRVVHVIDPEIIKTDVENFRDLVQQLTGKHSGNHQKPLHRTRRPEMLRRGPRMYHNVQKLPGPTSPELGMWNNAESSGGFLNGFEHLDRYVQEPPEFPLLPMDHHRQASINPSSSSQSSTRHTSYSDKSASVQHVNRKCSDELLRKFSDDSGDWNVPELASAPNRRKWISRSRVGLGAAVESCDSSIHGHGSGGSLVDRRSLSLLPAAAKRRLVLLRQLGIGRSAQRMARDTRNRSLLGAIEKVFPS</sequence>
<keyword evidence="4" id="KW-1185">Reference proteome</keyword>
<dbReference type="EMBL" id="JAXIOK010000003">
    <property type="protein sequence ID" value="KAK4776163.1"/>
    <property type="molecule type" value="Genomic_DNA"/>
</dbReference>
<evidence type="ECO:0000313" key="3">
    <source>
        <dbReference type="EMBL" id="KAK4776163.1"/>
    </source>
</evidence>
<dbReference type="PANTHER" id="PTHR36355">
    <property type="entry name" value="EXPRESSED PROTEIN"/>
    <property type="match status" value="1"/>
</dbReference>
<name>A0AAN7QUX4_9MYRT</name>